<evidence type="ECO:0000313" key="2">
    <source>
        <dbReference type="Proteomes" id="UP000789920"/>
    </source>
</evidence>
<protein>
    <submittedName>
        <fullName evidence="1">19769_t:CDS:1</fullName>
    </submittedName>
</protein>
<dbReference type="Proteomes" id="UP000789920">
    <property type="component" value="Unassembled WGS sequence"/>
</dbReference>
<dbReference type="EMBL" id="CAJVQC010075002">
    <property type="protein sequence ID" value="CAG8813493.1"/>
    <property type="molecule type" value="Genomic_DNA"/>
</dbReference>
<name>A0ACA9RWR9_9GLOM</name>
<reference evidence="1" key="1">
    <citation type="submission" date="2021-06" db="EMBL/GenBank/DDBJ databases">
        <authorList>
            <person name="Kallberg Y."/>
            <person name="Tangrot J."/>
            <person name="Rosling A."/>
        </authorList>
    </citation>
    <scope>NUCLEOTIDE SEQUENCE</scope>
    <source>
        <strain evidence="1">MA461A</strain>
    </source>
</reference>
<keyword evidence="2" id="KW-1185">Reference proteome</keyword>
<evidence type="ECO:0000313" key="1">
    <source>
        <dbReference type="EMBL" id="CAG8813493.1"/>
    </source>
</evidence>
<feature type="non-terminal residue" evidence="1">
    <location>
        <position position="352"/>
    </location>
</feature>
<comment type="caution">
    <text evidence="1">The sequence shown here is derived from an EMBL/GenBank/DDBJ whole genome shotgun (WGS) entry which is preliminary data.</text>
</comment>
<gene>
    <name evidence="1" type="ORF">RPERSI_LOCUS23779</name>
</gene>
<organism evidence="1 2">
    <name type="scientific">Racocetra persica</name>
    <dbReference type="NCBI Taxonomy" id="160502"/>
    <lineage>
        <taxon>Eukaryota</taxon>
        <taxon>Fungi</taxon>
        <taxon>Fungi incertae sedis</taxon>
        <taxon>Mucoromycota</taxon>
        <taxon>Glomeromycotina</taxon>
        <taxon>Glomeromycetes</taxon>
        <taxon>Diversisporales</taxon>
        <taxon>Gigasporaceae</taxon>
        <taxon>Racocetra</taxon>
    </lineage>
</organism>
<sequence length="352" mass="41125">MSNNEMGISDSTKPIYHGHDDEDVEEFLEDYEAYGASKDWDEDKMRQVMRLHVADDLKPWIREQIKANSTWADLKAAVISGAQASYDVEEKLERLKSVKQKPNDTIKAYTNRFDACAEAVKSHIRGLEKRQWYVQGLREPFKERVEMQCPETYDDAKKWAIKVEKYSKDNEAKCDKLDVDDLTSAFGALKICHVGQSQDPDDQMDKMESSIKELTKAILDLRENKEPIMRRNQTMQNQNPNSRNQPNRPRRCYECNQEGHIAWNCPNRIMQPQPNDQTRAVRNNQPDNPEVRGMNVRYLEVTETEKDGGDEYLRVELKEGESLFDVRNLGKRRRIEDEHEMPSWAQKSTYVD</sequence>
<proteinExistence type="predicted"/>
<accession>A0ACA9RWR9</accession>